<name>A0AAR2LA48_PYGNA</name>
<dbReference type="PANTHER" id="PTHR28630:SF31">
    <property type="entry name" value="PEROXIREDOXIN-LIKE 2A"/>
    <property type="match status" value="1"/>
</dbReference>
<dbReference type="GO" id="GO:0016209">
    <property type="term" value="F:antioxidant activity"/>
    <property type="evidence" value="ECO:0007669"/>
    <property type="project" value="UniProtKB-KW"/>
</dbReference>
<reference evidence="9" key="2">
    <citation type="submission" date="2025-08" db="UniProtKB">
        <authorList>
            <consortium name="Ensembl"/>
        </authorList>
    </citation>
    <scope>IDENTIFICATION</scope>
</reference>
<reference evidence="9" key="3">
    <citation type="submission" date="2025-09" db="UniProtKB">
        <authorList>
            <consortium name="Ensembl"/>
        </authorList>
    </citation>
    <scope>IDENTIFICATION</scope>
</reference>
<dbReference type="AlphaFoldDB" id="A0AAR2LA48"/>
<evidence type="ECO:0000256" key="5">
    <source>
        <dbReference type="ARBA" id="ARBA00023787"/>
    </source>
</evidence>
<evidence type="ECO:0000313" key="9">
    <source>
        <dbReference type="Ensembl" id="ENSPNAP00000071522.1"/>
    </source>
</evidence>
<evidence type="ECO:0000256" key="6">
    <source>
        <dbReference type="ARBA" id="ARBA00023849"/>
    </source>
</evidence>
<evidence type="ECO:0000256" key="3">
    <source>
        <dbReference type="ARBA" id="ARBA00022862"/>
    </source>
</evidence>
<evidence type="ECO:0000256" key="8">
    <source>
        <dbReference type="ARBA" id="ARBA00032129"/>
    </source>
</evidence>
<evidence type="ECO:0000256" key="1">
    <source>
        <dbReference type="ARBA" id="ARBA00004496"/>
    </source>
</evidence>
<comment type="similarity">
    <text evidence="5">Belongs to the peroxiredoxin-like PRXL2 family. PRXL2A subfamily.</text>
</comment>
<keyword evidence="2" id="KW-0963">Cytoplasm</keyword>
<organism evidence="9 10">
    <name type="scientific">Pygocentrus nattereri</name>
    <name type="common">Red-bellied piranha</name>
    <dbReference type="NCBI Taxonomy" id="42514"/>
    <lineage>
        <taxon>Eukaryota</taxon>
        <taxon>Metazoa</taxon>
        <taxon>Chordata</taxon>
        <taxon>Craniata</taxon>
        <taxon>Vertebrata</taxon>
        <taxon>Euteleostomi</taxon>
        <taxon>Actinopterygii</taxon>
        <taxon>Neopterygii</taxon>
        <taxon>Teleostei</taxon>
        <taxon>Ostariophysi</taxon>
        <taxon>Characiformes</taxon>
        <taxon>Characoidei</taxon>
        <taxon>Pygocentrus</taxon>
    </lineage>
</organism>
<dbReference type="Ensembl" id="ENSPNAT00000072684.1">
    <property type="protein sequence ID" value="ENSPNAP00000071522.1"/>
    <property type="gene ID" value="ENSPNAG00000001154.2"/>
</dbReference>
<keyword evidence="4" id="KW-0676">Redox-active center</keyword>
<comment type="subcellular location">
    <subcellularLocation>
        <location evidence="1">Cytoplasm</location>
    </subcellularLocation>
</comment>
<evidence type="ECO:0000256" key="4">
    <source>
        <dbReference type="ARBA" id="ARBA00023284"/>
    </source>
</evidence>
<dbReference type="Proteomes" id="UP001501920">
    <property type="component" value="Chromosome 13"/>
</dbReference>
<keyword evidence="3" id="KW-0049">Antioxidant</keyword>
<dbReference type="GO" id="GO:0005737">
    <property type="term" value="C:cytoplasm"/>
    <property type="evidence" value="ECO:0007669"/>
    <property type="project" value="UniProtKB-SubCell"/>
</dbReference>
<sequence length="135" mass="15084">GCRTNEASELSSLRPQLDAFGVPLYAVVKENIGTEIQNFRAYFNGEIFLDEKKCFYGCKQRKMSRLGLLRVGVWQNILRVWTQGYVGNKRGEGFILGGLYVIGPGCQVTLCKFCVELSCPALNSLSKMSICCKLK</sequence>
<dbReference type="InterPro" id="IPR032801">
    <property type="entry name" value="PXL2A/B/C"/>
</dbReference>
<dbReference type="GeneTree" id="ENSGT00940000165336"/>
<evidence type="ECO:0000256" key="7">
    <source>
        <dbReference type="ARBA" id="ARBA00032058"/>
    </source>
</evidence>
<evidence type="ECO:0000256" key="2">
    <source>
        <dbReference type="ARBA" id="ARBA00022490"/>
    </source>
</evidence>
<evidence type="ECO:0000313" key="10">
    <source>
        <dbReference type="Proteomes" id="UP001501920"/>
    </source>
</evidence>
<accession>A0AAR2LA48</accession>
<reference evidence="9 10" key="1">
    <citation type="submission" date="2020-10" db="EMBL/GenBank/DDBJ databases">
        <title>Pygocentrus nattereri (red-bellied piranha) genome, fPygNat1, primary haplotype.</title>
        <authorList>
            <person name="Myers G."/>
            <person name="Meyer A."/>
            <person name="Karagic N."/>
            <person name="Pippel M."/>
            <person name="Winkler S."/>
            <person name="Tracey A."/>
            <person name="Wood J."/>
            <person name="Formenti G."/>
            <person name="Howe K."/>
            <person name="Fedrigo O."/>
            <person name="Jarvis E.D."/>
        </authorList>
    </citation>
    <scope>NUCLEOTIDE SEQUENCE [LARGE SCALE GENOMIC DNA]</scope>
</reference>
<protein>
    <recommendedName>
        <fullName evidence="6">Peroxiredoxin-like 2A</fullName>
    </recommendedName>
    <alternativeName>
        <fullName evidence="8">Peroxiredoxin-like 2 activated in M-CSF stimulated monocytes</fullName>
    </alternativeName>
    <alternativeName>
        <fullName evidence="7">Redox-regulatory protein FAM213A</fullName>
    </alternativeName>
</protein>
<keyword evidence="10" id="KW-1185">Reference proteome</keyword>
<dbReference type="Pfam" id="PF13911">
    <property type="entry name" value="AhpC-TSA_2"/>
    <property type="match status" value="1"/>
</dbReference>
<dbReference type="PANTHER" id="PTHR28630">
    <property type="match status" value="1"/>
</dbReference>
<proteinExistence type="inferred from homology"/>